<evidence type="ECO:0000313" key="2">
    <source>
        <dbReference type="RefSeq" id="XP_030745081.1"/>
    </source>
</evidence>
<dbReference type="PANTHER" id="PTHR33198:SF20">
    <property type="entry name" value="RETROTRANSPOSON GAG DOMAIN-CONTAINING PROTEIN"/>
    <property type="match status" value="1"/>
</dbReference>
<dbReference type="Proteomes" id="UP000504635">
    <property type="component" value="Unplaced"/>
</dbReference>
<reference evidence="2" key="1">
    <citation type="submission" date="2025-08" db="UniProtKB">
        <authorList>
            <consortium name="RefSeq"/>
        </authorList>
    </citation>
    <scope>IDENTIFICATION</scope>
    <source>
        <tissue evidence="2">Gonads</tissue>
    </source>
</reference>
<sequence>MAAFLNLIGEDGLDLFNSFSLTDEEAAILKIVKEKFDEYCCPKKNVIFERFKFNSIIQKQGQSFDTFLTDLRKAIKTTEYRDQDHMIRDRIVIGIFKKYTQKRLLRESDLTLDTAIKVCRAVEASKSQCKMLQSEAISVSAVRKEKDYHVCGCRM</sequence>
<name>A0A6J2X1I5_SITOR</name>
<dbReference type="PANTHER" id="PTHR33198">
    <property type="entry name" value="ANK_REP_REGION DOMAIN-CONTAINING PROTEIN-RELATED"/>
    <property type="match status" value="1"/>
</dbReference>
<evidence type="ECO:0000313" key="1">
    <source>
        <dbReference type="Proteomes" id="UP000504635"/>
    </source>
</evidence>
<accession>A0A6J2X1I5</accession>
<proteinExistence type="predicted"/>
<keyword evidence="1" id="KW-1185">Reference proteome</keyword>
<organism evidence="1 2">
    <name type="scientific">Sitophilus oryzae</name>
    <name type="common">Rice weevil</name>
    <name type="synonym">Curculio oryzae</name>
    <dbReference type="NCBI Taxonomy" id="7048"/>
    <lineage>
        <taxon>Eukaryota</taxon>
        <taxon>Metazoa</taxon>
        <taxon>Ecdysozoa</taxon>
        <taxon>Arthropoda</taxon>
        <taxon>Hexapoda</taxon>
        <taxon>Insecta</taxon>
        <taxon>Pterygota</taxon>
        <taxon>Neoptera</taxon>
        <taxon>Endopterygota</taxon>
        <taxon>Coleoptera</taxon>
        <taxon>Polyphaga</taxon>
        <taxon>Cucujiformia</taxon>
        <taxon>Curculionidae</taxon>
        <taxon>Dryophthorinae</taxon>
        <taxon>Sitophilus</taxon>
    </lineage>
</organism>
<dbReference type="OrthoDB" id="7323790at2759"/>
<dbReference type="RefSeq" id="XP_030745081.1">
    <property type="nucleotide sequence ID" value="XM_030889221.1"/>
</dbReference>
<protein>
    <submittedName>
        <fullName evidence="2">Uncharacterized protein LOC115874126</fullName>
    </submittedName>
</protein>
<dbReference type="InParanoid" id="A0A6J2X1I5"/>
<dbReference type="KEGG" id="soy:115874126"/>
<dbReference type="AlphaFoldDB" id="A0A6J2X1I5"/>
<dbReference type="GeneID" id="115874126"/>
<gene>
    <name evidence="2" type="primary">LOC115874126</name>
</gene>